<proteinExistence type="predicted"/>
<dbReference type="OrthoDB" id="246032at2157"/>
<evidence type="ECO:0000313" key="1">
    <source>
        <dbReference type="EMBL" id="SDM71108.1"/>
    </source>
</evidence>
<evidence type="ECO:0000313" key="2">
    <source>
        <dbReference type="Proteomes" id="UP000199370"/>
    </source>
</evidence>
<keyword evidence="2" id="KW-1185">Reference proteome</keyword>
<dbReference type="RefSeq" id="WP_089732299.1">
    <property type="nucleotide sequence ID" value="NZ_FNIA01000006.1"/>
</dbReference>
<organism evidence="1 2">
    <name type="scientific">Haloarchaeobius iranensis</name>
    <dbReference type="NCBI Taxonomy" id="996166"/>
    <lineage>
        <taxon>Archaea</taxon>
        <taxon>Methanobacteriati</taxon>
        <taxon>Methanobacteriota</taxon>
        <taxon>Stenosarchaea group</taxon>
        <taxon>Halobacteria</taxon>
        <taxon>Halobacteriales</taxon>
        <taxon>Halorubellaceae</taxon>
        <taxon>Haloarchaeobius</taxon>
    </lineage>
</organism>
<protein>
    <submittedName>
        <fullName evidence="1">Uncharacterized protein</fullName>
    </submittedName>
</protein>
<accession>A0A1G9VFQ7</accession>
<dbReference type="EMBL" id="FNIA01000006">
    <property type="protein sequence ID" value="SDM71108.1"/>
    <property type="molecule type" value="Genomic_DNA"/>
</dbReference>
<dbReference type="InterPro" id="IPR055944">
    <property type="entry name" value="DUF7522"/>
</dbReference>
<dbReference type="Proteomes" id="UP000199370">
    <property type="component" value="Unassembled WGS sequence"/>
</dbReference>
<dbReference type="AlphaFoldDB" id="A0A1G9VFQ7"/>
<sequence>MTDDFDGVEDPQLRALLSEFDLGDDVRLAFRFEGESYETLHVRDDVSAQFTDEEFEHRIQTLMMKGLGDPPSDDSLFDFGHLDATLRFYDEVVVASFPDEDWSGVVVVADRAGSETIERTLEKLENEEL</sequence>
<dbReference type="Pfam" id="PF24366">
    <property type="entry name" value="DUF7522"/>
    <property type="match status" value="1"/>
</dbReference>
<gene>
    <name evidence="1" type="ORF">SAMN05192554_10694</name>
</gene>
<reference evidence="1 2" key="1">
    <citation type="submission" date="2016-10" db="EMBL/GenBank/DDBJ databases">
        <authorList>
            <person name="de Groot N.N."/>
        </authorList>
    </citation>
    <scope>NUCLEOTIDE SEQUENCE [LARGE SCALE GENOMIC DNA]</scope>
    <source>
        <strain evidence="2">EB21,IBRC-M 10013,KCTC 4048</strain>
    </source>
</reference>
<name>A0A1G9VFQ7_9EURY</name>